<feature type="region of interest" description="Disordered" evidence="1">
    <location>
        <begin position="210"/>
        <end position="376"/>
    </location>
</feature>
<gene>
    <name evidence="2" type="ORF">NW755_003782</name>
</gene>
<dbReference type="Proteomes" id="UP001152087">
    <property type="component" value="Unassembled WGS sequence"/>
</dbReference>
<feature type="compositionally biased region" description="Basic and acidic residues" evidence="1">
    <location>
        <begin position="224"/>
        <end position="241"/>
    </location>
</feature>
<feature type="compositionally biased region" description="Polar residues" evidence="1">
    <location>
        <begin position="248"/>
        <end position="261"/>
    </location>
</feature>
<feature type="compositionally biased region" description="Low complexity" evidence="1">
    <location>
        <begin position="326"/>
        <end position="341"/>
    </location>
</feature>
<dbReference type="AlphaFoldDB" id="A0A9W8V2C1"/>
<evidence type="ECO:0000256" key="1">
    <source>
        <dbReference type="SAM" id="MobiDB-lite"/>
    </source>
</evidence>
<accession>A0A9W8V2C1</accession>
<evidence type="ECO:0000313" key="2">
    <source>
        <dbReference type="EMBL" id="KAJ4192635.1"/>
    </source>
</evidence>
<comment type="caution">
    <text evidence="2">The sequence shown here is derived from an EMBL/GenBank/DDBJ whole genome shotgun (WGS) entry which is preliminary data.</text>
</comment>
<organism evidence="2 3">
    <name type="scientific">Fusarium falciforme</name>
    <dbReference type="NCBI Taxonomy" id="195108"/>
    <lineage>
        <taxon>Eukaryota</taxon>
        <taxon>Fungi</taxon>
        <taxon>Dikarya</taxon>
        <taxon>Ascomycota</taxon>
        <taxon>Pezizomycotina</taxon>
        <taxon>Sordariomycetes</taxon>
        <taxon>Hypocreomycetidae</taxon>
        <taxon>Hypocreales</taxon>
        <taxon>Nectriaceae</taxon>
        <taxon>Fusarium</taxon>
        <taxon>Fusarium solani species complex</taxon>
    </lineage>
</organism>
<sequence length="376" mass="43411">MNAPSGPTREAYKHSMEEWRQQALAQRDQYQPRVQDQINRLFHEYSPPFYVSLIGYKRDWNLLVATSRVSGFASTLGRELEDQEVKAIAEYTLNNIHNNAAAKYITVGLAAYMTYRGRHTWQFPFYKPKLGGRFNPNEATSIFTNKKIRGRYPRFTWHTLRFTAYAAVTMLMVEPVFRTVNFIRVESAMAQDSRLEQFTKDASKRVEQVMANPTSARVPFKNNAPKEEGSWGNEDTDRSDQPRYNIPWNRTQVPTQQTQESQSDDHDWDVLDDDDASPVASSARNQPVSSVSGSAWDRIRQQSQQPQQPQTQQEPRGWAPKSEPQSWGSSTNSSDSYSFSSSDEEKSLAKEQAQQEFDKLVERERRGVDEDKWGRR</sequence>
<keyword evidence="3" id="KW-1185">Reference proteome</keyword>
<feature type="compositionally biased region" description="Polar residues" evidence="1">
    <location>
        <begin position="279"/>
        <end position="293"/>
    </location>
</feature>
<reference evidence="2" key="1">
    <citation type="submission" date="2022-09" db="EMBL/GenBank/DDBJ databases">
        <title>Fusarium specimens isolated from Avocado Roots.</title>
        <authorList>
            <person name="Stajich J."/>
            <person name="Roper C."/>
            <person name="Heimlech-Rivalta G."/>
        </authorList>
    </citation>
    <scope>NUCLEOTIDE SEQUENCE</scope>
    <source>
        <strain evidence="2">A02</strain>
    </source>
</reference>
<proteinExistence type="predicted"/>
<feature type="compositionally biased region" description="Low complexity" evidence="1">
    <location>
        <begin position="301"/>
        <end position="315"/>
    </location>
</feature>
<dbReference type="EMBL" id="JAOQAV010000007">
    <property type="protein sequence ID" value="KAJ4192635.1"/>
    <property type="molecule type" value="Genomic_DNA"/>
</dbReference>
<feature type="compositionally biased region" description="Basic and acidic residues" evidence="1">
    <location>
        <begin position="356"/>
        <end position="376"/>
    </location>
</feature>
<evidence type="ECO:0000313" key="3">
    <source>
        <dbReference type="Proteomes" id="UP001152087"/>
    </source>
</evidence>
<name>A0A9W8V2C1_9HYPO</name>
<protein>
    <submittedName>
        <fullName evidence="2">Uncharacterized protein</fullName>
    </submittedName>
</protein>